<dbReference type="EMBL" id="LK932375">
    <property type="protein sequence ID" value="CDS85192.1"/>
    <property type="molecule type" value="Genomic_DNA"/>
</dbReference>
<accession>A0A069A3D1</accession>
<proteinExistence type="predicted"/>
<name>A0A069A3D1_CLODI</name>
<dbReference type="AlphaFoldDB" id="A0A069A3D1"/>
<gene>
    <name evidence="1" type="ORF">BN1097_390004</name>
</gene>
<organism evidence="1">
    <name type="scientific">Clostridioides difficile</name>
    <name type="common">Peptoclostridium difficile</name>
    <dbReference type="NCBI Taxonomy" id="1496"/>
    <lineage>
        <taxon>Bacteria</taxon>
        <taxon>Bacillati</taxon>
        <taxon>Bacillota</taxon>
        <taxon>Clostridia</taxon>
        <taxon>Peptostreptococcales</taxon>
        <taxon>Peptostreptococcaceae</taxon>
        <taxon>Clostridioides</taxon>
    </lineage>
</organism>
<protein>
    <submittedName>
        <fullName evidence="1">Uncharacterized protein</fullName>
    </submittedName>
</protein>
<reference evidence="1" key="1">
    <citation type="submission" date="2014-07" db="EMBL/GenBank/DDBJ databases">
        <authorList>
            <person name="Monot Marc"/>
        </authorList>
    </citation>
    <scope>NUCLEOTIDE SEQUENCE</scope>
    <source>
        <strain evidence="1">7032994</strain>
    </source>
</reference>
<sequence length="39" mass="4624">MKEKCIRVLGKRFVNDKGDCESKDCDATYENWLEKDAER</sequence>
<evidence type="ECO:0000313" key="1">
    <source>
        <dbReference type="EMBL" id="CDS85192.1"/>
    </source>
</evidence>